<name>A0ABV0XTR4_9TELE</name>
<dbReference type="EMBL" id="JAHRIP010011965">
    <property type="protein sequence ID" value="MEQ2284845.1"/>
    <property type="molecule type" value="Genomic_DNA"/>
</dbReference>
<protein>
    <submittedName>
        <fullName evidence="1">Uncharacterized protein</fullName>
    </submittedName>
</protein>
<keyword evidence="2" id="KW-1185">Reference proteome</keyword>
<accession>A0ABV0XTR4</accession>
<dbReference type="Proteomes" id="UP001469553">
    <property type="component" value="Unassembled WGS sequence"/>
</dbReference>
<evidence type="ECO:0000313" key="2">
    <source>
        <dbReference type="Proteomes" id="UP001469553"/>
    </source>
</evidence>
<evidence type="ECO:0000313" key="1">
    <source>
        <dbReference type="EMBL" id="MEQ2284845.1"/>
    </source>
</evidence>
<reference evidence="1 2" key="1">
    <citation type="submission" date="2021-06" db="EMBL/GenBank/DDBJ databases">
        <authorList>
            <person name="Palmer J.M."/>
        </authorList>
    </citation>
    <scope>NUCLEOTIDE SEQUENCE [LARGE SCALE GENOMIC DNA]</scope>
    <source>
        <strain evidence="1 2">AS_MEX2019</strain>
        <tissue evidence="1">Muscle</tissue>
    </source>
</reference>
<gene>
    <name evidence="1" type="ORF">AMECASPLE_025732</name>
</gene>
<proteinExistence type="predicted"/>
<sequence length="135" mass="15881">MLPKHFGIPADVSMSFEMHLKHLISRIHPAHAVQSSRERQNEVFVEVQQHRLPFLSSVWFQMLQQDIKIRLLLEDNMGNPFPFLFLHCTGSEKGQIFFRLHFLLNSKLHESRWSKRTFATKPCRKAVGQDCQLLL</sequence>
<organism evidence="1 2">
    <name type="scientific">Ameca splendens</name>
    <dbReference type="NCBI Taxonomy" id="208324"/>
    <lineage>
        <taxon>Eukaryota</taxon>
        <taxon>Metazoa</taxon>
        <taxon>Chordata</taxon>
        <taxon>Craniata</taxon>
        <taxon>Vertebrata</taxon>
        <taxon>Euteleostomi</taxon>
        <taxon>Actinopterygii</taxon>
        <taxon>Neopterygii</taxon>
        <taxon>Teleostei</taxon>
        <taxon>Neoteleostei</taxon>
        <taxon>Acanthomorphata</taxon>
        <taxon>Ovalentaria</taxon>
        <taxon>Atherinomorphae</taxon>
        <taxon>Cyprinodontiformes</taxon>
        <taxon>Goodeidae</taxon>
        <taxon>Ameca</taxon>
    </lineage>
</organism>
<comment type="caution">
    <text evidence="1">The sequence shown here is derived from an EMBL/GenBank/DDBJ whole genome shotgun (WGS) entry which is preliminary data.</text>
</comment>